<evidence type="ECO:0000313" key="3">
    <source>
        <dbReference type="RefSeq" id="XP_034245755.1"/>
    </source>
</evidence>
<keyword evidence="2" id="KW-1185">Reference proteome</keyword>
<feature type="region of interest" description="Disordered" evidence="1">
    <location>
        <begin position="226"/>
        <end position="305"/>
    </location>
</feature>
<dbReference type="InParanoid" id="A0A6P8Z6D1"/>
<dbReference type="GeneID" id="117647890"/>
<sequence>MASTSDLTGTFLVKFGPRIKKIEVNCNITPFRSSLESTIRRAMMGDPMLKTHALKGFFLTQPDVTSNFDIEIDDSTEFWQVDTDRPIELMLHSTSNFEIPSVPPNGAQSHPNRCQSNQPAQTKAQVATVPHKVAEYLENIGMNVHITPTETPVVEALVETEAEATTPKCSSKQQRHESHQKDIILSSPPARRGKKRRSEPESPESPVGEYLEKVLKRREALKELANQLVPKEAPKLRSVTKKQEKKKGKENIERRIMPKRAAKDKPKDSTDETEPETDKAGPEESSSTGEVPQASQGPLSTNTKRVVQLRVVGNFHKLKDNRPIGKWITRSTPLPPFPKKLKQSFESGIYDTRALNKFLKDHVENVTGVTSITKGEYKILGEQVSNRFKAMKLINAEGYSLKVKKKLSDCFRNARYYPKKKARRVAKRKAKRAAAALNVSLEETLDDTAEDDAEPQDEVEPQDDADMILQKPVVNKQSVKMCITKSTKRIPFIKTHAVQVVLNKYPYLKEADLLIYEYSTRVPMPLDMLEEHYAKYIPSLSHILNEALPSHDDEQAKLMLFKKLEDYFSGGENHIPSIQFCEASNRNAVPLNSIPKGQAPALVILKDDTKLLRSATLIFDGGILTTASNPSAFDCITLLMAGYWVFDLDYPNPYKQHMESIEQKK</sequence>
<feature type="compositionally biased region" description="Polar residues" evidence="1">
    <location>
        <begin position="284"/>
        <end position="305"/>
    </location>
</feature>
<dbReference type="KEGG" id="tpal:117647890"/>
<reference evidence="3" key="1">
    <citation type="submission" date="2025-08" db="UniProtKB">
        <authorList>
            <consortium name="RefSeq"/>
        </authorList>
    </citation>
    <scope>IDENTIFICATION</scope>
    <source>
        <tissue evidence="3">Total insect</tissue>
    </source>
</reference>
<feature type="compositionally biased region" description="Basic and acidic residues" evidence="1">
    <location>
        <begin position="247"/>
        <end position="282"/>
    </location>
</feature>
<dbReference type="Proteomes" id="UP000515158">
    <property type="component" value="Unplaced"/>
</dbReference>
<feature type="compositionally biased region" description="Polar residues" evidence="1">
    <location>
        <begin position="106"/>
        <end position="125"/>
    </location>
</feature>
<dbReference type="AlphaFoldDB" id="A0A6P8Z6D1"/>
<proteinExistence type="predicted"/>
<feature type="region of interest" description="Disordered" evidence="1">
    <location>
        <begin position="160"/>
        <end position="210"/>
    </location>
</feature>
<dbReference type="OrthoDB" id="7698716at2759"/>
<organism evidence="3">
    <name type="scientific">Thrips palmi</name>
    <name type="common">Melon thrips</name>
    <dbReference type="NCBI Taxonomy" id="161013"/>
    <lineage>
        <taxon>Eukaryota</taxon>
        <taxon>Metazoa</taxon>
        <taxon>Ecdysozoa</taxon>
        <taxon>Arthropoda</taxon>
        <taxon>Hexapoda</taxon>
        <taxon>Insecta</taxon>
        <taxon>Pterygota</taxon>
        <taxon>Neoptera</taxon>
        <taxon>Paraneoptera</taxon>
        <taxon>Thysanoptera</taxon>
        <taxon>Terebrantia</taxon>
        <taxon>Thripoidea</taxon>
        <taxon>Thripidae</taxon>
        <taxon>Thrips</taxon>
    </lineage>
</organism>
<protein>
    <submittedName>
        <fullName evidence="3">Uncharacterized protein LOC117647890</fullName>
    </submittedName>
</protein>
<accession>A0A6P8Z6D1</accession>
<evidence type="ECO:0000313" key="2">
    <source>
        <dbReference type="Proteomes" id="UP000515158"/>
    </source>
</evidence>
<feature type="region of interest" description="Disordered" evidence="1">
    <location>
        <begin position="103"/>
        <end position="125"/>
    </location>
</feature>
<dbReference type="RefSeq" id="XP_034245755.1">
    <property type="nucleotide sequence ID" value="XM_034389864.1"/>
</dbReference>
<name>A0A6P8Z6D1_THRPL</name>
<gene>
    <name evidence="3" type="primary">LOC117647890</name>
</gene>
<evidence type="ECO:0000256" key="1">
    <source>
        <dbReference type="SAM" id="MobiDB-lite"/>
    </source>
</evidence>